<gene>
    <name evidence="6" type="primary">xseB</name>
    <name evidence="8" type="ORF">GQ671_02750</name>
</gene>
<evidence type="ECO:0000313" key="9">
    <source>
        <dbReference type="Proteomes" id="UP000436284"/>
    </source>
</evidence>
<dbReference type="PANTHER" id="PTHR34137:SF1">
    <property type="entry name" value="EXODEOXYRIBONUCLEASE 7 SMALL SUBUNIT"/>
    <property type="match status" value="1"/>
</dbReference>
<dbReference type="HAMAP" id="MF_00337">
    <property type="entry name" value="Exonuc_7_S"/>
    <property type="match status" value="1"/>
</dbReference>
<keyword evidence="9" id="KW-1185">Reference proteome</keyword>
<dbReference type="OrthoDB" id="9798666at2"/>
<evidence type="ECO:0000256" key="4">
    <source>
        <dbReference type="ARBA" id="ARBA00022801"/>
    </source>
</evidence>
<evidence type="ECO:0000256" key="1">
    <source>
        <dbReference type="ARBA" id="ARBA00009998"/>
    </source>
</evidence>
<dbReference type="EMBL" id="WUUK01000001">
    <property type="protein sequence ID" value="MXQ50222.1"/>
    <property type="molecule type" value="Genomic_DNA"/>
</dbReference>
<evidence type="ECO:0000313" key="8">
    <source>
        <dbReference type="EMBL" id="MXQ50222.1"/>
    </source>
</evidence>
<dbReference type="GO" id="GO:0009318">
    <property type="term" value="C:exodeoxyribonuclease VII complex"/>
    <property type="evidence" value="ECO:0007669"/>
    <property type="project" value="UniProtKB-UniRule"/>
</dbReference>
<keyword evidence="7" id="KW-0175">Coiled coil</keyword>
<comment type="similarity">
    <text evidence="1 6">Belongs to the XseB family.</text>
</comment>
<organism evidence="8 9">
    <name type="scientific">Salinicoccus hispanicus</name>
    <dbReference type="NCBI Taxonomy" id="157225"/>
    <lineage>
        <taxon>Bacteria</taxon>
        <taxon>Bacillati</taxon>
        <taxon>Bacillota</taxon>
        <taxon>Bacilli</taxon>
        <taxon>Bacillales</taxon>
        <taxon>Staphylococcaceae</taxon>
        <taxon>Salinicoccus</taxon>
    </lineage>
</organism>
<evidence type="ECO:0000256" key="2">
    <source>
        <dbReference type="ARBA" id="ARBA00022490"/>
    </source>
</evidence>
<sequence>MAETENETFEEKMKQLEQIVKQLDEDEVSLEASLKLYQKGVELTAECEKILKDAELKVETLNRKGADDEQ</sequence>
<name>A0A6N8TXN7_9STAP</name>
<evidence type="ECO:0000256" key="5">
    <source>
        <dbReference type="ARBA" id="ARBA00022839"/>
    </source>
</evidence>
<dbReference type="InterPro" id="IPR037004">
    <property type="entry name" value="Exonuc_VII_ssu_sf"/>
</dbReference>
<proteinExistence type="inferred from homology"/>
<evidence type="ECO:0000256" key="3">
    <source>
        <dbReference type="ARBA" id="ARBA00022722"/>
    </source>
</evidence>
<evidence type="ECO:0000256" key="6">
    <source>
        <dbReference type="HAMAP-Rule" id="MF_00337"/>
    </source>
</evidence>
<dbReference type="RefSeq" id="WP_160652345.1">
    <property type="nucleotide sequence ID" value="NZ_JBHRWU010000001.1"/>
</dbReference>
<dbReference type="EC" id="3.1.11.6" evidence="6"/>
<dbReference type="SUPFAM" id="SSF116842">
    <property type="entry name" value="XseB-like"/>
    <property type="match status" value="1"/>
</dbReference>
<keyword evidence="2 6" id="KW-0963">Cytoplasm</keyword>
<dbReference type="GO" id="GO:0008855">
    <property type="term" value="F:exodeoxyribonuclease VII activity"/>
    <property type="evidence" value="ECO:0007669"/>
    <property type="project" value="UniProtKB-UniRule"/>
</dbReference>
<keyword evidence="4 6" id="KW-0378">Hydrolase</keyword>
<evidence type="ECO:0000256" key="7">
    <source>
        <dbReference type="SAM" id="Coils"/>
    </source>
</evidence>
<keyword evidence="3 6" id="KW-0540">Nuclease</keyword>
<protein>
    <recommendedName>
        <fullName evidence="6">Exodeoxyribonuclease 7 small subunit</fullName>
        <ecNumber evidence="6">3.1.11.6</ecNumber>
    </recommendedName>
    <alternativeName>
        <fullName evidence="6">Exodeoxyribonuclease VII small subunit</fullName>
        <shortName evidence="6">Exonuclease VII small subunit</shortName>
    </alternativeName>
</protein>
<comment type="catalytic activity">
    <reaction evidence="6">
        <text>Exonucleolytic cleavage in either 5'- to 3'- or 3'- to 5'-direction to yield nucleoside 5'-phosphates.</text>
        <dbReference type="EC" id="3.1.11.6"/>
    </reaction>
</comment>
<dbReference type="GO" id="GO:0005829">
    <property type="term" value="C:cytosol"/>
    <property type="evidence" value="ECO:0007669"/>
    <property type="project" value="TreeGrafter"/>
</dbReference>
<dbReference type="PIRSF" id="PIRSF006488">
    <property type="entry name" value="Exonuc_VII_S"/>
    <property type="match status" value="1"/>
</dbReference>
<dbReference type="AlphaFoldDB" id="A0A6N8TXN7"/>
<dbReference type="InterPro" id="IPR003761">
    <property type="entry name" value="Exonuc_VII_S"/>
</dbReference>
<dbReference type="NCBIfam" id="NF002140">
    <property type="entry name" value="PRK00977.1-4"/>
    <property type="match status" value="1"/>
</dbReference>
<comment type="subcellular location">
    <subcellularLocation>
        <location evidence="6">Cytoplasm</location>
    </subcellularLocation>
</comment>
<dbReference type="PANTHER" id="PTHR34137">
    <property type="entry name" value="EXODEOXYRIBONUCLEASE 7 SMALL SUBUNIT"/>
    <property type="match status" value="1"/>
</dbReference>
<comment type="subunit">
    <text evidence="6">Heterooligomer composed of large and small subunits.</text>
</comment>
<dbReference type="NCBIfam" id="TIGR01280">
    <property type="entry name" value="xseB"/>
    <property type="match status" value="1"/>
</dbReference>
<feature type="coiled-coil region" evidence="7">
    <location>
        <begin position="6"/>
        <end position="64"/>
    </location>
</feature>
<dbReference type="GO" id="GO:0006308">
    <property type="term" value="P:DNA catabolic process"/>
    <property type="evidence" value="ECO:0007669"/>
    <property type="project" value="UniProtKB-UniRule"/>
</dbReference>
<keyword evidence="5 6" id="KW-0269">Exonuclease</keyword>
<dbReference type="Proteomes" id="UP000436284">
    <property type="component" value="Unassembled WGS sequence"/>
</dbReference>
<dbReference type="Gene3D" id="1.10.287.1040">
    <property type="entry name" value="Exonuclease VII, small subunit"/>
    <property type="match status" value="1"/>
</dbReference>
<comment type="caution">
    <text evidence="8">The sequence shown here is derived from an EMBL/GenBank/DDBJ whole genome shotgun (WGS) entry which is preliminary data.</text>
</comment>
<comment type="function">
    <text evidence="6">Bidirectionally degrades single-stranded DNA into large acid-insoluble oligonucleotides, which are then degraded further into small acid-soluble oligonucleotides.</text>
</comment>
<accession>A0A6N8TXN7</accession>
<dbReference type="Pfam" id="PF02609">
    <property type="entry name" value="Exonuc_VII_S"/>
    <property type="match status" value="1"/>
</dbReference>
<reference evidence="8 9" key="1">
    <citation type="submission" date="2019-12" db="EMBL/GenBank/DDBJ databases">
        <title>Salinicoccus cyprini sp. nov., isolated from gastro-intestinal tract of mirror carp, Cyprinus carpio var. specularis, collected from Gobind Sagar Reservoir, Himachal Pradesh, India.</title>
        <authorList>
            <person name="Talwar C."/>
            <person name="Singh A.K."/>
            <person name="Lal R."/>
            <person name="Negi R.K."/>
        </authorList>
    </citation>
    <scope>NUCLEOTIDE SEQUENCE [LARGE SCALE GENOMIC DNA]</scope>
    <source>
        <strain evidence="8 9">J-82</strain>
    </source>
</reference>